<proteinExistence type="predicted"/>
<dbReference type="Proteomes" id="UP001403385">
    <property type="component" value="Unassembled WGS sequence"/>
</dbReference>
<feature type="signal peptide" evidence="1">
    <location>
        <begin position="1"/>
        <end position="19"/>
    </location>
</feature>
<gene>
    <name evidence="2" type="ORF">AAG747_07255</name>
</gene>
<reference evidence="2 3" key="1">
    <citation type="submission" date="2024-04" db="EMBL/GenBank/DDBJ databases">
        <title>Novel genus in family Flammeovirgaceae.</title>
        <authorList>
            <person name="Nguyen T.H."/>
            <person name="Vuong T.Q."/>
            <person name="Le H."/>
            <person name="Kim S.-G."/>
        </authorList>
    </citation>
    <scope>NUCLEOTIDE SEQUENCE [LARGE SCALE GENOMIC DNA]</scope>
    <source>
        <strain evidence="2 3">JCM 23209</strain>
    </source>
</reference>
<evidence type="ECO:0000313" key="3">
    <source>
        <dbReference type="Proteomes" id="UP001403385"/>
    </source>
</evidence>
<sequence length="197" mass="23461">MNKILLTFPLLIFSLNMYAQEKITWQEDYQIQPAYFQAITPKKRIEGSQRFYMASIVDFNYAMNAYQFAFKKNFNSYVTALFYPASSWLEEGEHTQELMQLAQVFFDVTELHARRFRKRLYEAKNLGSGSNFYKEAYDEMMKEYTKDQATLNAELTMDNIAEVCAKWQEKVRAELDVLSEYCKECKPKKRKKKKKNQ</sequence>
<organism evidence="2 3">
    <name type="scientific">Rapidithrix thailandica</name>
    <dbReference type="NCBI Taxonomy" id="413964"/>
    <lineage>
        <taxon>Bacteria</taxon>
        <taxon>Pseudomonadati</taxon>
        <taxon>Bacteroidota</taxon>
        <taxon>Cytophagia</taxon>
        <taxon>Cytophagales</taxon>
        <taxon>Flammeovirgaceae</taxon>
        <taxon>Rapidithrix</taxon>
    </lineage>
</organism>
<dbReference type="AlphaFoldDB" id="A0AAW9S8P4"/>
<accession>A0AAW9S8P4</accession>
<keyword evidence="1" id="KW-0732">Signal</keyword>
<comment type="caution">
    <text evidence="2">The sequence shown here is derived from an EMBL/GenBank/DDBJ whole genome shotgun (WGS) entry which is preliminary data.</text>
</comment>
<protein>
    <submittedName>
        <fullName evidence="2">Uncharacterized protein</fullName>
    </submittedName>
</protein>
<evidence type="ECO:0000256" key="1">
    <source>
        <dbReference type="SAM" id="SignalP"/>
    </source>
</evidence>
<name>A0AAW9S8P4_9BACT</name>
<feature type="chain" id="PRO_5043499886" evidence="1">
    <location>
        <begin position="20"/>
        <end position="197"/>
    </location>
</feature>
<dbReference type="EMBL" id="JBDKWZ010000003">
    <property type="protein sequence ID" value="MEN7547698.1"/>
    <property type="molecule type" value="Genomic_DNA"/>
</dbReference>
<keyword evidence="3" id="KW-1185">Reference proteome</keyword>
<evidence type="ECO:0000313" key="2">
    <source>
        <dbReference type="EMBL" id="MEN7547698.1"/>
    </source>
</evidence>
<dbReference type="RefSeq" id="WP_346820485.1">
    <property type="nucleotide sequence ID" value="NZ_JBDKWZ010000003.1"/>
</dbReference>